<evidence type="ECO:0000259" key="6">
    <source>
        <dbReference type="Pfam" id="PF02900"/>
    </source>
</evidence>
<dbReference type="InterPro" id="IPR014436">
    <property type="entry name" value="Extradiol_dOase_DODA"/>
</dbReference>
<keyword evidence="3" id="KW-0479">Metal-binding</keyword>
<keyword evidence="4" id="KW-0862">Zinc</keyword>
<evidence type="ECO:0000313" key="8">
    <source>
        <dbReference type="Proteomes" id="UP000094741"/>
    </source>
</evidence>
<keyword evidence="7" id="KW-0223">Dioxygenase</keyword>
<keyword evidence="5" id="KW-0560">Oxidoreductase</keyword>
<dbReference type="GO" id="GO:0008270">
    <property type="term" value="F:zinc ion binding"/>
    <property type="evidence" value="ECO:0007669"/>
    <property type="project" value="InterPro"/>
</dbReference>
<accession>A0A1E5BBG1</accession>
<dbReference type="Pfam" id="PF02900">
    <property type="entry name" value="LigB"/>
    <property type="match status" value="1"/>
</dbReference>
<dbReference type="Proteomes" id="UP000094741">
    <property type="component" value="Unassembled WGS sequence"/>
</dbReference>
<evidence type="ECO:0000256" key="1">
    <source>
        <dbReference type="ARBA" id="ARBA00001947"/>
    </source>
</evidence>
<dbReference type="SUPFAM" id="SSF53213">
    <property type="entry name" value="LigB-like"/>
    <property type="match status" value="1"/>
</dbReference>
<dbReference type="OrthoDB" id="9790889at2"/>
<dbReference type="PIRSF" id="PIRSF006157">
    <property type="entry name" value="Doxgns_DODA"/>
    <property type="match status" value="1"/>
</dbReference>
<comment type="caution">
    <text evidence="7">The sequence shown here is derived from an EMBL/GenBank/DDBJ whole genome shotgun (WGS) entry which is preliminary data.</text>
</comment>
<dbReference type="CDD" id="cd07363">
    <property type="entry name" value="45_DOPA_Dioxygenase"/>
    <property type="match status" value="1"/>
</dbReference>
<dbReference type="Gene3D" id="3.40.830.10">
    <property type="entry name" value="LigB-like"/>
    <property type="match status" value="1"/>
</dbReference>
<sequence length="264" mass="29394">MKLAPLMFVGHGSPMFALGASIEAQQQATDNLTHQVAKFDDVEAILVISPHWVARGNVVITNDQPETIHDFGGFPPELYELNYPAVGSHIVGNKVIDLLTNNGFETKADNYRGWDHGVWVPLCHLRPNADKPIVQLSLNVDLSPDELEKLGNTLKQLRKQNIAVICSGSLTHNLYDIRMSHEPVADYANKFQNWARKIALEGNLAEAKQPHVKSVHYTKSHPTSEHYLPLVIAMGAKDDADNLTVLESPILHHSISMESYVWSQ</sequence>
<organism evidence="7 8">
    <name type="scientific">Vibrio genomosp. F10 str. ZF-129</name>
    <dbReference type="NCBI Taxonomy" id="1187848"/>
    <lineage>
        <taxon>Bacteria</taxon>
        <taxon>Pseudomonadati</taxon>
        <taxon>Pseudomonadota</taxon>
        <taxon>Gammaproteobacteria</taxon>
        <taxon>Vibrionales</taxon>
        <taxon>Vibrionaceae</taxon>
        <taxon>Vibrio</taxon>
    </lineage>
</organism>
<feature type="domain" description="Extradiol ring-cleavage dioxygenase class III enzyme subunit B" evidence="6">
    <location>
        <begin position="8"/>
        <end position="240"/>
    </location>
</feature>
<comment type="similarity">
    <text evidence="2">Belongs to the DODA-type extradiol aromatic ring-opening dioxygenase family.</text>
</comment>
<protein>
    <submittedName>
        <fullName evidence="7">Dioxygenase</fullName>
    </submittedName>
</protein>
<evidence type="ECO:0000313" key="7">
    <source>
        <dbReference type="EMBL" id="OEE31486.1"/>
    </source>
</evidence>
<dbReference type="PANTHER" id="PTHR30096:SF0">
    <property type="entry name" value="4,5-DOPA DIOXYGENASE EXTRADIOL-LIKE PROTEIN"/>
    <property type="match status" value="1"/>
</dbReference>
<evidence type="ECO:0000256" key="5">
    <source>
        <dbReference type="ARBA" id="ARBA00023002"/>
    </source>
</evidence>
<dbReference type="InterPro" id="IPR004183">
    <property type="entry name" value="Xdiol_dOase_suB"/>
</dbReference>
<dbReference type="RefSeq" id="WP_017033935.1">
    <property type="nucleotide sequence ID" value="NZ_AJYQ02000125.1"/>
</dbReference>
<dbReference type="GO" id="GO:0008198">
    <property type="term" value="F:ferrous iron binding"/>
    <property type="evidence" value="ECO:0007669"/>
    <property type="project" value="InterPro"/>
</dbReference>
<reference evidence="7 8" key="1">
    <citation type="journal article" date="2012" name="Science">
        <title>Ecological populations of bacteria act as socially cohesive units of antibiotic production and resistance.</title>
        <authorList>
            <person name="Cordero O.X."/>
            <person name="Wildschutte H."/>
            <person name="Kirkup B."/>
            <person name="Proehl S."/>
            <person name="Ngo L."/>
            <person name="Hussain F."/>
            <person name="Le Roux F."/>
            <person name="Mincer T."/>
            <person name="Polz M.F."/>
        </authorList>
    </citation>
    <scope>NUCLEOTIDE SEQUENCE [LARGE SCALE GENOMIC DNA]</scope>
    <source>
        <strain evidence="7 8">ZF-129</strain>
    </source>
</reference>
<evidence type="ECO:0000256" key="2">
    <source>
        <dbReference type="ARBA" id="ARBA00007581"/>
    </source>
</evidence>
<dbReference type="PANTHER" id="PTHR30096">
    <property type="entry name" value="4,5-DOPA DIOXYGENASE EXTRADIOL-LIKE PROTEIN"/>
    <property type="match status" value="1"/>
</dbReference>
<dbReference type="AlphaFoldDB" id="A0A1E5BBG1"/>
<dbReference type="EMBL" id="AJYQ02000125">
    <property type="protein sequence ID" value="OEE31486.1"/>
    <property type="molecule type" value="Genomic_DNA"/>
</dbReference>
<comment type="cofactor">
    <cofactor evidence="1">
        <name>Zn(2+)</name>
        <dbReference type="ChEBI" id="CHEBI:29105"/>
    </cofactor>
</comment>
<evidence type="ECO:0000256" key="4">
    <source>
        <dbReference type="ARBA" id="ARBA00022833"/>
    </source>
</evidence>
<dbReference type="STRING" id="1187848.A1QO_13170"/>
<gene>
    <name evidence="7" type="ORF">A1QO_13170</name>
</gene>
<evidence type="ECO:0000256" key="3">
    <source>
        <dbReference type="ARBA" id="ARBA00022723"/>
    </source>
</evidence>
<dbReference type="eggNOG" id="COG3384">
    <property type="taxonomic scope" value="Bacteria"/>
</dbReference>
<name>A0A1E5BBG1_9VIBR</name>
<dbReference type="GO" id="GO:0016702">
    <property type="term" value="F:oxidoreductase activity, acting on single donors with incorporation of molecular oxygen, incorporation of two atoms of oxygen"/>
    <property type="evidence" value="ECO:0007669"/>
    <property type="project" value="UniProtKB-ARBA"/>
</dbReference>
<proteinExistence type="inferred from homology"/>